<feature type="non-terminal residue" evidence="1">
    <location>
        <position position="278"/>
    </location>
</feature>
<dbReference type="AlphaFoldDB" id="A0A9W4T9A1"/>
<comment type="caution">
    <text evidence="1">The sequence shown here is derived from an EMBL/GenBank/DDBJ whole genome shotgun (WGS) entry which is preliminary data.</text>
</comment>
<gene>
    <name evidence="1" type="ORF">FWILDA_LOCUS18180</name>
</gene>
<dbReference type="Proteomes" id="UP001153678">
    <property type="component" value="Unassembled WGS sequence"/>
</dbReference>
<accession>A0A9W4T9A1</accession>
<name>A0A9W4T9A1_9GLOM</name>
<evidence type="ECO:0000313" key="2">
    <source>
        <dbReference type="Proteomes" id="UP001153678"/>
    </source>
</evidence>
<sequence>QAGKKINSIKVEPIKRINDKNKEVDNLVIKQIVKGEINALPNGFQKASENEAEKLLDSLKRTLKARQKLEEAIEATPKAKTSGLIEELEGRSGEIKLEDITEVLQKLQEPNLSDEEKTTINGATDRENLKDIQREIRAKRSESPWEKFFQKREIKEESDKKIWQGAYSTLKGYEEAENYLSKVLEKDADNNEIFFAAHKIENEEQKNNWKIVAGSKVEKAKKIWSNDKYHQKDINKISEILKEISITNNLTDFRKIDLDNLGYDENFVPADYGHNKIK</sequence>
<keyword evidence="2" id="KW-1185">Reference proteome</keyword>
<evidence type="ECO:0000313" key="1">
    <source>
        <dbReference type="EMBL" id="CAI2197645.1"/>
    </source>
</evidence>
<reference evidence="1" key="1">
    <citation type="submission" date="2022-08" db="EMBL/GenBank/DDBJ databases">
        <authorList>
            <person name="Kallberg Y."/>
            <person name="Tangrot J."/>
            <person name="Rosling A."/>
        </authorList>
    </citation>
    <scope>NUCLEOTIDE SEQUENCE</scope>
    <source>
        <strain evidence="1">Wild A</strain>
    </source>
</reference>
<feature type="non-terminal residue" evidence="1">
    <location>
        <position position="1"/>
    </location>
</feature>
<organism evidence="1 2">
    <name type="scientific">Funneliformis geosporum</name>
    <dbReference type="NCBI Taxonomy" id="1117311"/>
    <lineage>
        <taxon>Eukaryota</taxon>
        <taxon>Fungi</taxon>
        <taxon>Fungi incertae sedis</taxon>
        <taxon>Mucoromycota</taxon>
        <taxon>Glomeromycotina</taxon>
        <taxon>Glomeromycetes</taxon>
        <taxon>Glomerales</taxon>
        <taxon>Glomeraceae</taxon>
        <taxon>Funneliformis</taxon>
    </lineage>
</organism>
<protein>
    <submittedName>
        <fullName evidence="1">5963_t:CDS:1</fullName>
    </submittedName>
</protein>
<dbReference type="EMBL" id="CAMKVN010016753">
    <property type="protein sequence ID" value="CAI2197645.1"/>
    <property type="molecule type" value="Genomic_DNA"/>
</dbReference>
<proteinExistence type="predicted"/>